<gene>
    <name evidence="2" type="ORF">B0J12DRAFT_747825</name>
</gene>
<dbReference type="Proteomes" id="UP000774617">
    <property type="component" value="Unassembled WGS sequence"/>
</dbReference>
<comment type="caution">
    <text evidence="2">The sequence shown here is derived from an EMBL/GenBank/DDBJ whole genome shotgun (WGS) entry which is preliminary data.</text>
</comment>
<evidence type="ECO:0000313" key="3">
    <source>
        <dbReference type="Proteomes" id="UP000774617"/>
    </source>
</evidence>
<feature type="compositionally biased region" description="Basic and acidic residues" evidence="1">
    <location>
        <begin position="413"/>
        <end position="424"/>
    </location>
</feature>
<feature type="region of interest" description="Disordered" evidence="1">
    <location>
        <begin position="1"/>
        <end position="31"/>
    </location>
</feature>
<organism evidence="2 3">
    <name type="scientific">Macrophomina phaseolina</name>
    <dbReference type="NCBI Taxonomy" id="35725"/>
    <lineage>
        <taxon>Eukaryota</taxon>
        <taxon>Fungi</taxon>
        <taxon>Dikarya</taxon>
        <taxon>Ascomycota</taxon>
        <taxon>Pezizomycotina</taxon>
        <taxon>Dothideomycetes</taxon>
        <taxon>Dothideomycetes incertae sedis</taxon>
        <taxon>Botryosphaeriales</taxon>
        <taxon>Botryosphaeriaceae</taxon>
        <taxon>Macrophomina</taxon>
    </lineage>
</organism>
<reference evidence="2 3" key="1">
    <citation type="journal article" date="2021" name="Nat. Commun.">
        <title>Genetic determinants of endophytism in the Arabidopsis root mycobiome.</title>
        <authorList>
            <person name="Mesny F."/>
            <person name="Miyauchi S."/>
            <person name="Thiergart T."/>
            <person name="Pickel B."/>
            <person name="Atanasova L."/>
            <person name="Karlsson M."/>
            <person name="Huettel B."/>
            <person name="Barry K.W."/>
            <person name="Haridas S."/>
            <person name="Chen C."/>
            <person name="Bauer D."/>
            <person name="Andreopoulos W."/>
            <person name="Pangilinan J."/>
            <person name="LaButti K."/>
            <person name="Riley R."/>
            <person name="Lipzen A."/>
            <person name="Clum A."/>
            <person name="Drula E."/>
            <person name="Henrissat B."/>
            <person name="Kohler A."/>
            <person name="Grigoriev I.V."/>
            <person name="Martin F.M."/>
            <person name="Hacquard S."/>
        </authorList>
    </citation>
    <scope>NUCLEOTIDE SEQUENCE [LARGE SCALE GENOMIC DNA]</scope>
    <source>
        <strain evidence="2 3">MPI-SDFR-AT-0080</strain>
    </source>
</reference>
<evidence type="ECO:0000256" key="1">
    <source>
        <dbReference type="SAM" id="MobiDB-lite"/>
    </source>
</evidence>
<protein>
    <submittedName>
        <fullName evidence="2">Uncharacterized protein</fullName>
    </submittedName>
</protein>
<dbReference type="EMBL" id="JAGTJR010000150">
    <property type="protein sequence ID" value="KAH7001744.1"/>
    <property type="molecule type" value="Genomic_DNA"/>
</dbReference>
<evidence type="ECO:0000313" key="2">
    <source>
        <dbReference type="EMBL" id="KAH7001744.1"/>
    </source>
</evidence>
<accession>A0ABQ8FS05</accession>
<feature type="compositionally biased region" description="Pro residues" evidence="1">
    <location>
        <begin position="8"/>
        <end position="27"/>
    </location>
</feature>
<keyword evidence="3" id="KW-1185">Reference proteome</keyword>
<name>A0ABQ8FS05_9PEZI</name>
<feature type="region of interest" description="Disordered" evidence="1">
    <location>
        <begin position="370"/>
        <end position="441"/>
    </location>
</feature>
<sequence>MQAQHALPTPPRPPNGFPPPASRPPMHPLYRHLNPRAAFQPSLFHPAHHQPGPYIAPCIAEFDSPLADPKDASTRTYIGWLPRDGAAHEAESYEAFEDYDAQPAMDAEPLRACLQVRFGLDQDYEDAASAAADGCDMPDPDAFGPLAWLRMPVHTRAPATARPEGEKSAFVYLMFPALVWYGEDGGHEGEHVQGGITLSRYDLDYAIPPYVRAAMRHAGLTSGDMCCVDVRCARYPLSLMPGKWMRLASPVDNALLYDLRGLSRVTEFRLHMPWTDMLEWRVGDTAERVKIEVEGRGGVADCAKVRGRGLFPGQKGDVGLEAWGNFLEWREKRSAGHETGMKVVGVCDHKISSTVERLGLVITEEEAREMHMQEMEKQRRKKKPKAQDRRARMPHRRTMSDYLGSAGVKGRGRSLDWNEAKNGEEADDIDDGMRVKRKSSG</sequence>
<proteinExistence type="predicted"/>